<dbReference type="CDD" id="cd08771">
    <property type="entry name" value="DLP_1"/>
    <property type="match status" value="1"/>
</dbReference>
<keyword evidence="1" id="KW-0547">Nucleotide-binding</keyword>
<dbReference type="InterPro" id="IPR001401">
    <property type="entry name" value="Dynamin_GTPase"/>
</dbReference>
<dbReference type="EMBL" id="JAABOJ010000001">
    <property type="protein sequence ID" value="KAF3291428.1"/>
    <property type="molecule type" value="Genomic_DNA"/>
</dbReference>
<dbReference type="Pfam" id="PF01031">
    <property type="entry name" value="Dynamin_M"/>
    <property type="match status" value="1"/>
</dbReference>
<dbReference type="Gene3D" id="3.40.50.300">
    <property type="entry name" value="P-loop containing nucleotide triphosphate hydrolases"/>
    <property type="match status" value="1"/>
</dbReference>
<dbReference type="Pfam" id="PF00350">
    <property type="entry name" value="Dynamin_N"/>
    <property type="match status" value="1"/>
</dbReference>
<accession>A0A7C8RIF1</accession>
<dbReference type="GO" id="GO:0008017">
    <property type="term" value="F:microtubule binding"/>
    <property type="evidence" value="ECO:0007669"/>
    <property type="project" value="TreeGrafter"/>
</dbReference>
<dbReference type="GO" id="GO:0003924">
    <property type="term" value="F:GTPase activity"/>
    <property type="evidence" value="ECO:0007669"/>
    <property type="project" value="InterPro"/>
</dbReference>
<feature type="domain" description="GED" evidence="3">
    <location>
        <begin position="617"/>
        <end position="701"/>
    </location>
</feature>
<reference evidence="5 6" key="1">
    <citation type="submission" date="2020-01" db="EMBL/GenBank/DDBJ databases">
        <authorList>
            <person name="Palmer J.M."/>
        </authorList>
    </citation>
    <scope>NUCLEOTIDE SEQUENCE [LARGE SCALE GENOMIC DNA]</scope>
    <source>
        <strain evidence="5 6">TWF970</strain>
    </source>
</reference>
<dbReference type="GO" id="GO:0005739">
    <property type="term" value="C:mitochondrion"/>
    <property type="evidence" value="ECO:0007669"/>
    <property type="project" value="TreeGrafter"/>
</dbReference>
<dbReference type="InterPro" id="IPR030381">
    <property type="entry name" value="G_DYNAMIN_dom"/>
</dbReference>
<evidence type="ECO:0000259" key="3">
    <source>
        <dbReference type="PROSITE" id="PS51388"/>
    </source>
</evidence>
<dbReference type="GO" id="GO:0016020">
    <property type="term" value="C:membrane"/>
    <property type="evidence" value="ECO:0007669"/>
    <property type="project" value="TreeGrafter"/>
</dbReference>
<evidence type="ECO:0000256" key="1">
    <source>
        <dbReference type="ARBA" id="ARBA00022741"/>
    </source>
</evidence>
<dbReference type="InterPro" id="IPR020850">
    <property type="entry name" value="GED_dom"/>
</dbReference>
<name>A0A7C8RIF1_ORBOL</name>
<sequence length="701" mass="78721">MVSTPLIKLSTEPSRSQGFLQKVAELRAQGVGEHISLPQLVVCGDQSAGKSSVLEGITGIPFPRNDGVCTKFATEITLSHSNSDKTEIKASIIPHNGRSADEKAKFDSHKWDLKDFTELPKIISQVGIIMGIRGYGDIESGPAFGEDTLSIQVSGNTGLHLTVVDLPGLIAVANKEQTENDVKLVEALVDKYIKSPRTIIIAIVQATNDIANQRIIQKAQEVDTLGERTIGVITKPDLINRGTEKRIALLSRNEDTTRLQRGFFIVKSPAPKDLDNGDLSAAERRKLETDFFASPPWNEQHLDHSKVGTVLLTTYLQNFLDEHIEKELPNVQDEIRKLLEDTEAKILALGPERGTISEMRTFLTTVSLKFHDLCNQSLDGNYARHGGLFFQDQENRVRSQIHISNNTFAREMRLNGAKWSSLVAFDETGTEDSHSGRTSTKVDVNDLAKSWIVETYRRTRGCELQGTHNAVLLAELFHQQSTPWLGVAQAHLLKVYQCIYNFSKKCLGDVLKDDQILRKMYPEVHDSLAKTLEKAKDELNRLWGDELRFPMTYNHYYSDNIQKARRDGLSDLVINTVRGVTEAELGSRVKDRYIYEASLQHSLCSAKIVVDMEAQACNEATESLRSYYKVAMKTFIDNVCRQVIERHIVADLSKVLSPVNITMFSDEKVMRLVSESEHSQKRRVELRALKEKLESGLMALM</sequence>
<dbReference type="GO" id="GO:0048312">
    <property type="term" value="P:intracellular distribution of mitochondria"/>
    <property type="evidence" value="ECO:0007669"/>
    <property type="project" value="TreeGrafter"/>
</dbReference>
<dbReference type="PANTHER" id="PTHR11566">
    <property type="entry name" value="DYNAMIN"/>
    <property type="match status" value="1"/>
</dbReference>
<evidence type="ECO:0000313" key="6">
    <source>
        <dbReference type="Proteomes" id="UP000474640"/>
    </source>
</evidence>
<dbReference type="GO" id="GO:0000266">
    <property type="term" value="P:mitochondrial fission"/>
    <property type="evidence" value="ECO:0007669"/>
    <property type="project" value="TreeGrafter"/>
</dbReference>
<dbReference type="FunFam" id="3.40.50.300:FF:001425">
    <property type="entry name" value="Dynamin GTPase, putative"/>
    <property type="match status" value="1"/>
</dbReference>
<dbReference type="GO" id="GO:0016559">
    <property type="term" value="P:peroxisome fission"/>
    <property type="evidence" value="ECO:0007669"/>
    <property type="project" value="TreeGrafter"/>
</dbReference>
<organism evidence="5 6">
    <name type="scientific">Orbilia oligospora</name>
    <name type="common">Nematode-trapping fungus</name>
    <name type="synonym">Arthrobotrys oligospora</name>
    <dbReference type="NCBI Taxonomy" id="2813651"/>
    <lineage>
        <taxon>Eukaryota</taxon>
        <taxon>Fungi</taxon>
        <taxon>Dikarya</taxon>
        <taxon>Ascomycota</taxon>
        <taxon>Pezizomycotina</taxon>
        <taxon>Orbiliomycetes</taxon>
        <taxon>Orbiliales</taxon>
        <taxon>Orbiliaceae</taxon>
        <taxon>Orbilia</taxon>
    </lineage>
</organism>
<dbReference type="PROSITE" id="PS51718">
    <property type="entry name" value="G_DYNAMIN_2"/>
    <property type="match status" value="1"/>
</dbReference>
<dbReference type="InterPro" id="IPR027417">
    <property type="entry name" value="P-loop_NTPase"/>
</dbReference>
<dbReference type="GO" id="GO:0005525">
    <property type="term" value="F:GTP binding"/>
    <property type="evidence" value="ECO:0007669"/>
    <property type="project" value="InterPro"/>
</dbReference>
<dbReference type="InterPro" id="IPR000375">
    <property type="entry name" value="Dynamin_stalk"/>
</dbReference>
<dbReference type="PANTHER" id="PTHR11566:SF21">
    <property type="entry name" value="DYNAMIN RELATED PROTEIN 1, ISOFORM A"/>
    <property type="match status" value="1"/>
</dbReference>
<evidence type="ECO:0000259" key="4">
    <source>
        <dbReference type="PROSITE" id="PS51718"/>
    </source>
</evidence>
<protein>
    <recommendedName>
        <fullName evidence="7">GED domain-containing protein</fullName>
    </recommendedName>
</protein>
<keyword evidence="2" id="KW-0342">GTP-binding</keyword>
<dbReference type="SMART" id="SM00053">
    <property type="entry name" value="DYNc"/>
    <property type="match status" value="1"/>
</dbReference>
<evidence type="ECO:0008006" key="7">
    <source>
        <dbReference type="Google" id="ProtNLM"/>
    </source>
</evidence>
<dbReference type="OrthoDB" id="415706at2759"/>
<dbReference type="InterPro" id="IPR022812">
    <property type="entry name" value="Dynamin"/>
</dbReference>
<dbReference type="PRINTS" id="PR00195">
    <property type="entry name" value="DYNAMIN"/>
</dbReference>
<dbReference type="PROSITE" id="PS51388">
    <property type="entry name" value="GED"/>
    <property type="match status" value="1"/>
</dbReference>
<dbReference type="SUPFAM" id="SSF52540">
    <property type="entry name" value="P-loop containing nucleoside triphosphate hydrolases"/>
    <property type="match status" value="1"/>
</dbReference>
<evidence type="ECO:0000313" key="5">
    <source>
        <dbReference type="EMBL" id="KAF3291428.1"/>
    </source>
</evidence>
<dbReference type="InterPro" id="IPR045063">
    <property type="entry name" value="Dynamin_N"/>
</dbReference>
<dbReference type="Proteomes" id="UP000474640">
    <property type="component" value="Unassembled WGS sequence"/>
</dbReference>
<dbReference type="GO" id="GO:0005874">
    <property type="term" value="C:microtubule"/>
    <property type="evidence" value="ECO:0007669"/>
    <property type="project" value="TreeGrafter"/>
</dbReference>
<comment type="caution">
    <text evidence="5">The sequence shown here is derived from an EMBL/GenBank/DDBJ whole genome shotgun (WGS) entry which is preliminary data.</text>
</comment>
<dbReference type="AlphaFoldDB" id="A0A7C8RIF1"/>
<gene>
    <name evidence="5" type="ORF">TWF970_000641</name>
</gene>
<proteinExistence type="predicted"/>
<feature type="domain" description="Dynamin-type G" evidence="4">
    <location>
        <begin position="34"/>
        <end position="329"/>
    </location>
</feature>
<dbReference type="Gene3D" id="1.20.120.1240">
    <property type="entry name" value="Dynamin, middle domain"/>
    <property type="match status" value="1"/>
</dbReference>
<evidence type="ECO:0000256" key="2">
    <source>
        <dbReference type="ARBA" id="ARBA00023134"/>
    </source>
</evidence>
<dbReference type="GO" id="GO:0006897">
    <property type="term" value="P:endocytosis"/>
    <property type="evidence" value="ECO:0007669"/>
    <property type="project" value="TreeGrafter"/>
</dbReference>